<organism evidence="1">
    <name type="scientific">Brassica cretica</name>
    <name type="common">Mustard</name>
    <dbReference type="NCBI Taxonomy" id="69181"/>
    <lineage>
        <taxon>Eukaryota</taxon>
        <taxon>Viridiplantae</taxon>
        <taxon>Streptophyta</taxon>
        <taxon>Embryophyta</taxon>
        <taxon>Tracheophyta</taxon>
        <taxon>Spermatophyta</taxon>
        <taxon>Magnoliopsida</taxon>
        <taxon>eudicotyledons</taxon>
        <taxon>Gunneridae</taxon>
        <taxon>Pentapetalae</taxon>
        <taxon>rosids</taxon>
        <taxon>malvids</taxon>
        <taxon>Brassicales</taxon>
        <taxon>Brassicaceae</taxon>
        <taxon>Brassiceae</taxon>
        <taxon>Brassica</taxon>
    </lineage>
</organism>
<comment type="caution">
    <text evidence="1">The sequence shown here is derived from an EMBL/GenBank/DDBJ whole genome shotgun (WGS) entry which is preliminary data.</text>
</comment>
<dbReference type="EMBL" id="QGKY02000164">
    <property type="protein sequence ID" value="KAF2592931.1"/>
    <property type="molecule type" value="Genomic_DNA"/>
</dbReference>
<evidence type="ECO:0000313" key="1">
    <source>
        <dbReference type="EMBL" id="KAF2592931.1"/>
    </source>
</evidence>
<dbReference type="AlphaFoldDB" id="A0A8S9KGG4"/>
<gene>
    <name evidence="1" type="ORF">F2Q70_00042900</name>
</gene>
<proteinExistence type="predicted"/>
<accession>A0A8S9KGG4</accession>
<protein>
    <submittedName>
        <fullName evidence="1">Uncharacterized protein</fullName>
    </submittedName>
</protein>
<name>A0A8S9KGG4_BRACR</name>
<reference evidence="1" key="1">
    <citation type="submission" date="2019-12" db="EMBL/GenBank/DDBJ databases">
        <title>Genome sequencing and annotation of Brassica cretica.</title>
        <authorList>
            <person name="Studholme D.J."/>
            <person name="Sarris P.F."/>
        </authorList>
    </citation>
    <scope>NUCLEOTIDE SEQUENCE</scope>
    <source>
        <strain evidence="1">PFS-102/07</strain>
        <tissue evidence="1">Leaf</tissue>
    </source>
</reference>
<sequence>MSTKSSVSPAIVGLRSPVACIYKNFTATRPQSLLRKFSYKPPTRTTRNETCARSPTAGHTFLAMYGTIVDTGSNNCST</sequence>